<dbReference type="AlphaFoldDB" id="A0A2S2C290"/>
<evidence type="ECO:0000256" key="1">
    <source>
        <dbReference type="ARBA" id="ARBA00006484"/>
    </source>
</evidence>
<dbReference type="SMART" id="SM00822">
    <property type="entry name" value="PKS_KR"/>
    <property type="match status" value="1"/>
</dbReference>
<dbReference type="GO" id="GO:0016491">
    <property type="term" value="F:oxidoreductase activity"/>
    <property type="evidence" value="ECO:0007669"/>
    <property type="project" value="UniProtKB-KW"/>
</dbReference>
<feature type="domain" description="Ketoreductase" evidence="3">
    <location>
        <begin position="6"/>
        <end position="188"/>
    </location>
</feature>
<dbReference type="OrthoDB" id="9797538at2"/>
<evidence type="ECO:0000256" key="2">
    <source>
        <dbReference type="ARBA" id="ARBA00023002"/>
    </source>
</evidence>
<dbReference type="PROSITE" id="PS00061">
    <property type="entry name" value="ADH_SHORT"/>
    <property type="match status" value="1"/>
</dbReference>
<name>A0A2S2C290_9NOCA</name>
<dbReference type="GO" id="GO:0016020">
    <property type="term" value="C:membrane"/>
    <property type="evidence" value="ECO:0007669"/>
    <property type="project" value="TreeGrafter"/>
</dbReference>
<sequence length="263" mass="27437">MTMARPLALVTGASRGIGLELTRLFVKDGYDLVVVADSEALDSAVAELRSTGAGVIPVRTDLRTEQGVASVWEAITTDGRPLAAAALNAGVGHGGAFVDTDLADTFAIIDLNVRSTVHLTKLVLDDMVSRGAGRILITSSVASTMPGPYQAVYNASKSFVQSFAEGLQGELKDSPVTITSLMPGPTDTHFFSRAELDDTKLGQGPKDDPAEVAKQGYEAMMKGERKVVAGSIMSKAMAAVNTVTPDAVKAAAHRLHAKPGSGR</sequence>
<organism evidence="4 5">
    <name type="scientific">Rhodococcus oxybenzonivorans</name>
    <dbReference type="NCBI Taxonomy" id="1990687"/>
    <lineage>
        <taxon>Bacteria</taxon>
        <taxon>Bacillati</taxon>
        <taxon>Actinomycetota</taxon>
        <taxon>Actinomycetes</taxon>
        <taxon>Mycobacteriales</taxon>
        <taxon>Nocardiaceae</taxon>
        <taxon>Rhodococcus</taxon>
    </lineage>
</organism>
<dbReference type="Pfam" id="PF00106">
    <property type="entry name" value="adh_short"/>
    <property type="match status" value="1"/>
</dbReference>
<dbReference type="KEGG" id="roz:CBI38_28395"/>
<protein>
    <submittedName>
        <fullName evidence="4">Oxidoreductase</fullName>
    </submittedName>
</protein>
<gene>
    <name evidence="4" type="ORF">CBI38_28395</name>
</gene>
<reference evidence="4 5" key="1">
    <citation type="submission" date="2017-05" db="EMBL/GenBank/DDBJ databases">
        <title>Isolation of Rhodococcus sp. S2-17 biodegrading of BP-3.</title>
        <authorList>
            <person name="Lee Y."/>
            <person name="Kim K.H."/>
            <person name="Chun B.H."/>
            <person name="Jung H.S."/>
            <person name="Jeon C.O."/>
        </authorList>
    </citation>
    <scope>NUCLEOTIDE SEQUENCE [LARGE SCALE GENOMIC DNA]</scope>
    <source>
        <strain evidence="4 5">S2-17</strain>
    </source>
</reference>
<dbReference type="PANTHER" id="PTHR44196:SF1">
    <property type="entry name" value="DEHYDROGENASE_REDUCTASE SDR FAMILY MEMBER 7B"/>
    <property type="match status" value="1"/>
</dbReference>
<dbReference type="InterPro" id="IPR057326">
    <property type="entry name" value="KR_dom"/>
</dbReference>
<dbReference type="Gene3D" id="3.40.50.720">
    <property type="entry name" value="NAD(P)-binding Rossmann-like Domain"/>
    <property type="match status" value="1"/>
</dbReference>
<dbReference type="PRINTS" id="PR00081">
    <property type="entry name" value="GDHRDH"/>
</dbReference>
<dbReference type="EMBL" id="CP021354">
    <property type="protein sequence ID" value="AWK74904.1"/>
    <property type="molecule type" value="Genomic_DNA"/>
</dbReference>
<dbReference type="InterPro" id="IPR002347">
    <property type="entry name" value="SDR_fam"/>
</dbReference>
<dbReference type="CDD" id="cd05233">
    <property type="entry name" value="SDR_c"/>
    <property type="match status" value="1"/>
</dbReference>
<accession>A0A2S2C290</accession>
<keyword evidence="2" id="KW-0560">Oxidoreductase</keyword>
<dbReference type="SUPFAM" id="SSF51735">
    <property type="entry name" value="NAD(P)-binding Rossmann-fold domains"/>
    <property type="match status" value="1"/>
</dbReference>
<keyword evidence="5" id="KW-1185">Reference proteome</keyword>
<evidence type="ECO:0000313" key="5">
    <source>
        <dbReference type="Proteomes" id="UP000245711"/>
    </source>
</evidence>
<comment type="similarity">
    <text evidence="1">Belongs to the short-chain dehydrogenases/reductases (SDR) family.</text>
</comment>
<proteinExistence type="inferred from homology"/>
<dbReference type="InterPro" id="IPR036291">
    <property type="entry name" value="NAD(P)-bd_dom_sf"/>
</dbReference>
<dbReference type="Proteomes" id="UP000245711">
    <property type="component" value="Chromosome"/>
</dbReference>
<evidence type="ECO:0000259" key="3">
    <source>
        <dbReference type="SMART" id="SM00822"/>
    </source>
</evidence>
<dbReference type="PANTHER" id="PTHR44196">
    <property type="entry name" value="DEHYDROGENASE/REDUCTASE SDR FAMILY MEMBER 7B"/>
    <property type="match status" value="1"/>
</dbReference>
<dbReference type="RefSeq" id="WP_109334258.1">
    <property type="nucleotide sequence ID" value="NZ_CP021354.1"/>
</dbReference>
<evidence type="ECO:0000313" key="4">
    <source>
        <dbReference type="EMBL" id="AWK74904.1"/>
    </source>
</evidence>
<dbReference type="InterPro" id="IPR020904">
    <property type="entry name" value="Sc_DH/Rdtase_CS"/>
</dbReference>